<dbReference type="SMART" id="SM00389">
    <property type="entry name" value="HOX"/>
    <property type="match status" value="1"/>
</dbReference>
<accession>A0A1L7NS50</accession>
<dbReference type="Gene3D" id="1.10.10.60">
    <property type="entry name" value="Homeodomain-like"/>
    <property type="match status" value="1"/>
</dbReference>
<keyword evidence="1 4" id="KW-0238">DNA-binding</keyword>
<dbReference type="GO" id="GO:0003677">
    <property type="term" value="F:DNA binding"/>
    <property type="evidence" value="ECO:0007669"/>
    <property type="project" value="UniProtKB-UniRule"/>
</dbReference>
<reference evidence="7" key="1">
    <citation type="submission" date="2016-12" db="EMBL/GenBank/DDBJ databases">
        <title>Expansion of TALE homeobox genes and the evolution of spiralian development.</title>
        <authorList>
            <person name="Morino Y."/>
            <person name="Hashimoto N."/>
            <person name="Wada H."/>
        </authorList>
    </citation>
    <scope>NUCLEOTIDE SEQUENCE</scope>
</reference>
<dbReference type="InterPro" id="IPR009057">
    <property type="entry name" value="Homeodomain-like_sf"/>
</dbReference>
<evidence type="ECO:0000256" key="3">
    <source>
        <dbReference type="ARBA" id="ARBA00023242"/>
    </source>
</evidence>
<keyword evidence="2 4" id="KW-0371">Homeobox</keyword>
<dbReference type="PANTHER" id="PTHR11850">
    <property type="entry name" value="HOMEOBOX PROTEIN TRANSCRIPTION FACTORS"/>
    <property type="match status" value="1"/>
</dbReference>
<evidence type="ECO:0000256" key="5">
    <source>
        <dbReference type="RuleBase" id="RU000682"/>
    </source>
</evidence>
<dbReference type="SUPFAM" id="SSF46689">
    <property type="entry name" value="Homeodomain-like"/>
    <property type="match status" value="1"/>
</dbReference>
<name>A0A1L7NS50_9GAST</name>
<dbReference type="CDD" id="cd00086">
    <property type="entry name" value="homeodomain"/>
    <property type="match status" value="1"/>
</dbReference>
<organism evidence="7">
    <name type="scientific">Nipponacmea fuscoviridis</name>
    <dbReference type="NCBI Taxonomy" id="225302"/>
    <lineage>
        <taxon>Eukaryota</taxon>
        <taxon>Metazoa</taxon>
        <taxon>Spiralia</taxon>
        <taxon>Lophotrochozoa</taxon>
        <taxon>Mollusca</taxon>
        <taxon>Gastropoda</taxon>
        <taxon>Patellogastropoda</taxon>
        <taxon>Lottioidea</taxon>
        <taxon>Lottiidae</taxon>
        <taxon>Nipponacmea</taxon>
    </lineage>
</organism>
<dbReference type="Pfam" id="PF00046">
    <property type="entry name" value="Homeodomain"/>
    <property type="match status" value="1"/>
</dbReference>
<sequence length="278" mass="31748">MAAVFQNVSSLPAGNYEVLEFGPQSSEGCEEVFDTRFDEFFDQEPYSYTGVSIANLQNLVDDGKSTVQNSIQHSSIPPIYEQLKSFIVPDATRTGFPISLLSSVSNATGVKAREKMLLESFDNLRALYPEPIIQLSCLYKYYSASIEMERLDSIQGELSNAAKDYHNQNFDCQLHKIIDRVEDSLKLLSSRGTSSPPVTRTRPVLTRNSLKVLEEWYECHLDHPYPTASQIEWLAQVSNPNTEQVKKWFGNKRSRSKNTRSLTEIAKMKRRQRLLKRH</sequence>
<gene>
    <name evidence="7" type="primary">SPILE-A</name>
</gene>
<dbReference type="GO" id="GO:0005634">
    <property type="term" value="C:nucleus"/>
    <property type="evidence" value="ECO:0007669"/>
    <property type="project" value="UniProtKB-SubCell"/>
</dbReference>
<dbReference type="InterPro" id="IPR001356">
    <property type="entry name" value="HD"/>
</dbReference>
<dbReference type="EMBL" id="LC201521">
    <property type="protein sequence ID" value="BAW32715.1"/>
    <property type="molecule type" value="mRNA"/>
</dbReference>
<comment type="subcellular location">
    <subcellularLocation>
        <location evidence="4 5">Nucleus</location>
    </subcellularLocation>
</comment>
<evidence type="ECO:0000256" key="2">
    <source>
        <dbReference type="ARBA" id="ARBA00023155"/>
    </source>
</evidence>
<feature type="DNA-binding region" description="Homeobox" evidence="4">
    <location>
        <begin position="198"/>
        <end position="260"/>
    </location>
</feature>
<keyword evidence="3 4" id="KW-0539">Nucleus</keyword>
<dbReference type="InterPro" id="IPR050224">
    <property type="entry name" value="TALE_homeobox"/>
</dbReference>
<protein>
    <submittedName>
        <fullName evidence="7">Spiralian-TALE-A homeobox protein</fullName>
    </submittedName>
</protein>
<proteinExistence type="evidence at transcript level"/>
<evidence type="ECO:0000313" key="7">
    <source>
        <dbReference type="EMBL" id="BAW32715.1"/>
    </source>
</evidence>
<evidence type="ECO:0000259" key="6">
    <source>
        <dbReference type="PROSITE" id="PS50071"/>
    </source>
</evidence>
<feature type="domain" description="Homeobox" evidence="6">
    <location>
        <begin position="196"/>
        <end position="259"/>
    </location>
</feature>
<evidence type="ECO:0000256" key="1">
    <source>
        <dbReference type="ARBA" id="ARBA00023125"/>
    </source>
</evidence>
<evidence type="ECO:0000256" key="4">
    <source>
        <dbReference type="PROSITE-ProRule" id="PRU00108"/>
    </source>
</evidence>
<dbReference type="PROSITE" id="PS50071">
    <property type="entry name" value="HOMEOBOX_2"/>
    <property type="match status" value="1"/>
</dbReference>
<dbReference type="AlphaFoldDB" id="A0A1L7NS50"/>